<dbReference type="STRING" id="1618434.UR52_C0001G0036"/>
<protein>
    <submittedName>
        <fullName evidence="2">Uncharacterized protein</fullName>
    </submittedName>
</protein>
<accession>A0A0G0B8B5</accession>
<dbReference type="Pfam" id="PF19510">
    <property type="entry name" value="DUF6044"/>
    <property type="match status" value="1"/>
</dbReference>
<keyword evidence="1" id="KW-0812">Transmembrane</keyword>
<gene>
    <name evidence="2" type="ORF">UR52_C0001G0036</name>
</gene>
<feature type="transmembrane region" description="Helical" evidence="1">
    <location>
        <begin position="268"/>
        <end position="289"/>
    </location>
</feature>
<feature type="transmembrane region" description="Helical" evidence="1">
    <location>
        <begin position="209"/>
        <end position="229"/>
    </location>
</feature>
<keyword evidence="1" id="KW-0472">Membrane</keyword>
<name>A0A0G0B8B5_9BACT</name>
<reference evidence="2 3" key="1">
    <citation type="journal article" date="2015" name="Nature">
        <title>rRNA introns, odd ribosomes, and small enigmatic genomes across a large radiation of phyla.</title>
        <authorList>
            <person name="Brown C.T."/>
            <person name="Hug L.A."/>
            <person name="Thomas B.C."/>
            <person name="Sharon I."/>
            <person name="Castelle C.J."/>
            <person name="Singh A."/>
            <person name="Wilkins M.J."/>
            <person name="Williams K.H."/>
            <person name="Banfield J.F."/>
        </authorList>
    </citation>
    <scope>NUCLEOTIDE SEQUENCE [LARGE SCALE GENOMIC DNA]</scope>
</reference>
<proteinExistence type="predicted"/>
<feature type="transmembrane region" description="Helical" evidence="1">
    <location>
        <begin position="169"/>
        <end position="197"/>
    </location>
</feature>
<evidence type="ECO:0000256" key="1">
    <source>
        <dbReference type="SAM" id="Phobius"/>
    </source>
</evidence>
<feature type="transmembrane region" description="Helical" evidence="1">
    <location>
        <begin position="296"/>
        <end position="315"/>
    </location>
</feature>
<dbReference type="EMBL" id="LBPN01000001">
    <property type="protein sequence ID" value="KKP59956.1"/>
    <property type="molecule type" value="Genomic_DNA"/>
</dbReference>
<feature type="transmembrane region" description="Helical" evidence="1">
    <location>
        <begin position="364"/>
        <end position="381"/>
    </location>
</feature>
<keyword evidence="1" id="KW-1133">Transmembrane helix</keyword>
<evidence type="ECO:0000313" key="2">
    <source>
        <dbReference type="EMBL" id="KKP59956.1"/>
    </source>
</evidence>
<feature type="transmembrane region" description="Helical" evidence="1">
    <location>
        <begin position="90"/>
        <end position="112"/>
    </location>
</feature>
<feature type="transmembrane region" description="Helical" evidence="1">
    <location>
        <begin position="7"/>
        <end position="25"/>
    </location>
</feature>
<sequence>MYKKITVFIICLSVILLYMSPYIILGEKSYLPINDNLDGPFIDYVLLSRSNKIFSGLTAVLPQIANGISRNVFPSEFDLTLWFFYFFPPFAAYFVNLLLYRILAFFGMFLLLKKHILDKKINQLILFSVSLIFALLPFLSFGSGCIALLPLTFYIFLNIRKNKYCWYDWVILGFIPLYSNLPLVYTFFILFLGLLWLFDLIKYKKINPIFVYALITFSVLFLIKEYRLVYITFFDHSYISHRVEFVIIKDSISQCLQKTLDILHYGQYHAQSSAFPVLIISWIVAFLHIRKNKLKANFYWTTAIIFFFALCYGFRDVWFWKDIGSKITLLHAFDISRFFMLLPLFWYINWAYSLQVIWQIKKYGQQLTVLLIAIQLMLIFYKNEIVQGSITYKINFKQFFAEELFTKIKSDIGDKTNSFRIVSLGIHPSIASYNGFFTLDFYLNNYPLKYKHEFRQIISGELKKNMELQKFFDEWGSRCYLFSQDLPVHPWTKSIYETIKIQDLIIDTYKFKSMGGKYLFSAAEIMHPEINNLKFYKKYSNVNSAWDIYVYKLL</sequence>
<dbReference type="AlphaFoldDB" id="A0A0G0B8B5"/>
<dbReference type="PATRIC" id="fig|1618434.3.peg.36"/>
<dbReference type="Proteomes" id="UP000034176">
    <property type="component" value="Unassembled WGS sequence"/>
</dbReference>
<feature type="transmembrane region" description="Helical" evidence="1">
    <location>
        <begin position="124"/>
        <end position="157"/>
    </location>
</feature>
<dbReference type="InterPro" id="IPR046107">
    <property type="entry name" value="DUF6044"/>
</dbReference>
<feature type="transmembrane region" description="Helical" evidence="1">
    <location>
        <begin position="335"/>
        <end position="352"/>
    </location>
</feature>
<organism evidence="2 3">
    <name type="scientific">Candidatus Gottesmanbacteria bacterium GW2011_GWA1_34_13</name>
    <dbReference type="NCBI Taxonomy" id="1618434"/>
    <lineage>
        <taxon>Bacteria</taxon>
        <taxon>Candidatus Gottesmaniibacteriota</taxon>
    </lineage>
</organism>
<comment type="caution">
    <text evidence="2">The sequence shown here is derived from an EMBL/GenBank/DDBJ whole genome shotgun (WGS) entry which is preliminary data.</text>
</comment>
<evidence type="ECO:0000313" key="3">
    <source>
        <dbReference type="Proteomes" id="UP000034176"/>
    </source>
</evidence>